<reference evidence="2" key="1">
    <citation type="submission" date="2020-05" db="EMBL/GenBank/DDBJ databases">
        <title>WGS assembly of Panicum virgatum.</title>
        <authorList>
            <person name="Lovell J.T."/>
            <person name="Jenkins J."/>
            <person name="Shu S."/>
            <person name="Juenger T.E."/>
            <person name="Schmutz J."/>
        </authorList>
    </citation>
    <scope>NUCLEOTIDE SEQUENCE</scope>
    <source>
        <strain evidence="2">AP13</strain>
    </source>
</reference>
<feature type="compositionally biased region" description="Low complexity" evidence="1">
    <location>
        <begin position="89"/>
        <end position="107"/>
    </location>
</feature>
<comment type="caution">
    <text evidence="2">The sequence shown here is derived from an EMBL/GenBank/DDBJ whole genome shotgun (WGS) entry which is preliminary data.</text>
</comment>
<keyword evidence="3" id="KW-1185">Reference proteome</keyword>
<feature type="compositionally biased region" description="Low complexity" evidence="1">
    <location>
        <begin position="68"/>
        <end position="78"/>
    </location>
</feature>
<evidence type="ECO:0000313" key="3">
    <source>
        <dbReference type="Proteomes" id="UP000823388"/>
    </source>
</evidence>
<feature type="compositionally biased region" description="Basic residues" evidence="1">
    <location>
        <begin position="79"/>
        <end position="88"/>
    </location>
</feature>
<proteinExistence type="predicted"/>
<feature type="compositionally biased region" description="Low complexity" evidence="1">
    <location>
        <begin position="129"/>
        <end position="140"/>
    </location>
</feature>
<name>A0A8T0X9P8_PANVG</name>
<gene>
    <name evidence="2" type="ORF">PVAP13_1KG008750</name>
</gene>
<dbReference type="AlphaFoldDB" id="A0A8T0X9P8"/>
<evidence type="ECO:0000256" key="1">
    <source>
        <dbReference type="SAM" id="MobiDB-lite"/>
    </source>
</evidence>
<organism evidence="2 3">
    <name type="scientific">Panicum virgatum</name>
    <name type="common">Blackwell switchgrass</name>
    <dbReference type="NCBI Taxonomy" id="38727"/>
    <lineage>
        <taxon>Eukaryota</taxon>
        <taxon>Viridiplantae</taxon>
        <taxon>Streptophyta</taxon>
        <taxon>Embryophyta</taxon>
        <taxon>Tracheophyta</taxon>
        <taxon>Spermatophyta</taxon>
        <taxon>Magnoliopsida</taxon>
        <taxon>Liliopsida</taxon>
        <taxon>Poales</taxon>
        <taxon>Poaceae</taxon>
        <taxon>PACMAD clade</taxon>
        <taxon>Panicoideae</taxon>
        <taxon>Panicodae</taxon>
        <taxon>Paniceae</taxon>
        <taxon>Panicinae</taxon>
        <taxon>Panicum</taxon>
        <taxon>Panicum sect. Hiantes</taxon>
    </lineage>
</organism>
<dbReference type="EMBL" id="CM029037">
    <property type="protein sequence ID" value="KAG2655398.1"/>
    <property type="molecule type" value="Genomic_DNA"/>
</dbReference>
<accession>A0A8T0X9P8</accession>
<protein>
    <submittedName>
        <fullName evidence="2">Uncharacterized protein</fullName>
    </submittedName>
</protein>
<sequence>MQPAQTAFRCKSTLRRSTAEPQPTEPLAIAHVRCSPSVLVPAAARRAPPIPCVTRPAATRAGRRRSPRAATLARPVPRASRRPRRSPRGRAVAAPREAAPPLRLLTPNAAHHAVPRSPQRVPQKLARNGSRSPLAALRASRGSRSRVPRGDRGWELTGFGPEQVGGWELGRWIWMLGWLGVE</sequence>
<feature type="region of interest" description="Disordered" evidence="1">
    <location>
        <begin position="53"/>
        <end position="155"/>
    </location>
</feature>
<evidence type="ECO:0000313" key="2">
    <source>
        <dbReference type="EMBL" id="KAG2655398.1"/>
    </source>
</evidence>
<feature type="region of interest" description="Disordered" evidence="1">
    <location>
        <begin position="1"/>
        <end position="24"/>
    </location>
</feature>
<dbReference type="Proteomes" id="UP000823388">
    <property type="component" value="Chromosome 1K"/>
</dbReference>